<dbReference type="GO" id="GO:0016491">
    <property type="term" value="F:oxidoreductase activity"/>
    <property type="evidence" value="ECO:0007669"/>
    <property type="project" value="UniProtKB-KW"/>
</dbReference>
<dbReference type="OrthoDB" id="1879366at2759"/>
<evidence type="ECO:0000256" key="4">
    <source>
        <dbReference type="ARBA" id="ARBA00022833"/>
    </source>
</evidence>
<gene>
    <name evidence="7" type="ORF">CTOB1V02_LOCUS15242</name>
</gene>
<dbReference type="AlphaFoldDB" id="A0A7R8WT95"/>
<name>A0A7R8WT95_9CRUS</name>
<evidence type="ECO:0000256" key="2">
    <source>
        <dbReference type="ARBA" id="ARBA00008072"/>
    </source>
</evidence>
<dbReference type="Gene3D" id="3.40.50.720">
    <property type="entry name" value="NAD(P)-binding Rossmann-like Domain"/>
    <property type="match status" value="1"/>
</dbReference>
<feature type="domain" description="Alcohol dehydrogenase-like C-terminal" evidence="6">
    <location>
        <begin position="4"/>
        <end position="55"/>
    </location>
</feature>
<comment type="cofactor">
    <cofactor evidence="1">
        <name>Zn(2+)</name>
        <dbReference type="ChEBI" id="CHEBI:29105"/>
    </cofactor>
</comment>
<dbReference type="InterPro" id="IPR013149">
    <property type="entry name" value="ADH-like_C"/>
</dbReference>
<dbReference type="GO" id="GO:0046872">
    <property type="term" value="F:metal ion binding"/>
    <property type="evidence" value="ECO:0007669"/>
    <property type="project" value="UniProtKB-KW"/>
</dbReference>
<keyword evidence="5" id="KW-0560">Oxidoreductase</keyword>
<dbReference type="Pfam" id="PF00107">
    <property type="entry name" value="ADH_zinc_N"/>
    <property type="match status" value="1"/>
</dbReference>
<proteinExistence type="inferred from homology"/>
<keyword evidence="3" id="KW-0479">Metal-binding</keyword>
<dbReference type="Gene3D" id="3.90.180.10">
    <property type="entry name" value="Medium-chain alcohol dehydrogenases, catalytic domain"/>
    <property type="match status" value="1"/>
</dbReference>
<keyword evidence="4" id="KW-0862">Zinc</keyword>
<evidence type="ECO:0000256" key="1">
    <source>
        <dbReference type="ARBA" id="ARBA00001947"/>
    </source>
</evidence>
<protein>
    <recommendedName>
        <fullName evidence="6">Alcohol dehydrogenase-like C-terminal domain-containing protein</fullName>
    </recommendedName>
</protein>
<dbReference type="PANTHER" id="PTHR43161:SF9">
    <property type="entry name" value="SORBITOL DEHYDROGENASE"/>
    <property type="match status" value="1"/>
</dbReference>
<sequence length="100" mass="10914">MCLLQCTARGGTIVLVGIGRKDLAVPLTVAAAREIDIKGVFRYSNTYPTALAMVSSGQINVKPLITNRFKLDDSVEAFNVARYPGKGVMKIMINCFEECE</sequence>
<dbReference type="InterPro" id="IPR036291">
    <property type="entry name" value="NAD(P)-bd_dom_sf"/>
</dbReference>
<dbReference type="SUPFAM" id="SSF51735">
    <property type="entry name" value="NAD(P)-binding Rossmann-fold domains"/>
    <property type="match status" value="1"/>
</dbReference>
<evidence type="ECO:0000256" key="3">
    <source>
        <dbReference type="ARBA" id="ARBA00022723"/>
    </source>
</evidence>
<evidence type="ECO:0000259" key="6">
    <source>
        <dbReference type="Pfam" id="PF00107"/>
    </source>
</evidence>
<accession>A0A7R8WT95</accession>
<evidence type="ECO:0000313" key="7">
    <source>
        <dbReference type="EMBL" id="CAD7237427.1"/>
    </source>
</evidence>
<reference evidence="7" key="1">
    <citation type="submission" date="2020-11" db="EMBL/GenBank/DDBJ databases">
        <authorList>
            <person name="Tran Van P."/>
        </authorList>
    </citation>
    <scope>NUCLEOTIDE SEQUENCE</scope>
</reference>
<organism evidence="7">
    <name type="scientific">Cyprideis torosa</name>
    <dbReference type="NCBI Taxonomy" id="163714"/>
    <lineage>
        <taxon>Eukaryota</taxon>
        <taxon>Metazoa</taxon>
        <taxon>Ecdysozoa</taxon>
        <taxon>Arthropoda</taxon>
        <taxon>Crustacea</taxon>
        <taxon>Oligostraca</taxon>
        <taxon>Ostracoda</taxon>
        <taxon>Podocopa</taxon>
        <taxon>Podocopida</taxon>
        <taxon>Cytherocopina</taxon>
        <taxon>Cytheroidea</taxon>
        <taxon>Cytherideidae</taxon>
        <taxon>Cyprideis</taxon>
    </lineage>
</organism>
<dbReference type="PANTHER" id="PTHR43161">
    <property type="entry name" value="SORBITOL DEHYDROGENASE"/>
    <property type="match status" value="1"/>
</dbReference>
<dbReference type="EMBL" id="OB687980">
    <property type="protein sequence ID" value="CAD7237427.1"/>
    <property type="molecule type" value="Genomic_DNA"/>
</dbReference>
<evidence type="ECO:0000256" key="5">
    <source>
        <dbReference type="ARBA" id="ARBA00023002"/>
    </source>
</evidence>
<comment type="similarity">
    <text evidence="2">Belongs to the zinc-containing alcohol dehydrogenase family.</text>
</comment>